<dbReference type="CDD" id="cd05005">
    <property type="entry name" value="SIS_PHI"/>
    <property type="match status" value="1"/>
</dbReference>
<gene>
    <name evidence="3" type="ORF">SAMN06295885_3586</name>
</gene>
<evidence type="ECO:0000313" key="4">
    <source>
        <dbReference type="Proteomes" id="UP000193711"/>
    </source>
</evidence>
<dbReference type="RefSeq" id="WP_085477981.1">
    <property type="nucleotide sequence ID" value="NZ_FXBM01000004.1"/>
</dbReference>
<keyword evidence="3" id="KW-0413">Isomerase</keyword>
<dbReference type="PROSITE" id="PS51464">
    <property type="entry name" value="SIS"/>
    <property type="match status" value="1"/>
</dbReference>
<dbReference type="PANTHER" id="PTHR43443:SF1">
    <property type="entry name" value="3-HEXULOSE-6-PHOSPHATE ISOMERASE"/>
    <property type="match status" value="1"/>
</dbReference>
<dbReference type="EMBL" id="FXBM01000004">
    <property type="protein sequence ID" value="SMH50598.1"/>
    <property type="molecule type" value="Genomic_DNA"/>
</dbReference>
<dbReference type="PANTHER" id="PTHR43443">
    <property type="entry name" value="3-HEXULOSE-6-PHOSPHATE ISOMERASE"/>
    <property type="match status" value="1"/>
</dbReference>
<dbReference type="AlphaFoldDB" id="A0A1X7PIX1"/>
<sequence>MPDAPTPPSADPTADPARALAAIVAEVGTAGAALVPEQLEAVAALLADAERVFVHGAGRSGLALQMTAMRLMHLGLRVHVVGDATTPAIASGDVLLTASGSGTTGIVRAAQNAVDAGARVAALTTAADSPLAGLASAVIIVPAADKLDRSGSASAQYSGGLFEQLVVLTGDALFHALWKRGDASADELWPRHSNLA</sequence>
<proteinExistence type="inferred from homology"/>
<feature type="domain" description="SIS" evidence="2">
    <location>
        <begin position="42"/>
        <end position="183"/>
    </location>
</feature>
<keyword evidence="4" id="KW-1185">Reference proteome</keyword>
<accession>A0A1X7PIX1</accession>
<comment type="similarity">
    <text evidence="1">Belongs to the SIS family. PHI subfamily.</text>
</comment>
<dbReference type="GO" id="GO:1901135">
    <property type="term" value="P:carbohydrate derivative metabolic process"/>
    <property type="evidence" value="ECO:0007669"/>
    <property type="project" value="InterPro"/>
</dbReference>
<dbReference type="Pfam" id="PF01380">
    <property type="entry name" value="SIS"/>
    <property type="match status" value="1"/>
</dbReference>
<dbReference type="InterPro" id="IPR046348">
    <property type="entry name" value="SIS_dom_sf"/>
</dbReference>
<evidence type="ECO:0000313" key="3">
    <source>
        <dbReference type="EMBL" id="SMH50598.1"/>
    </source>
</evidence>
<dbReference type="GO" id="GO:0016853">
    <property type="term" value="F:isomerase activity"/>
    <property type="evidence" value="ECO:0007669"/>
    <property type="project" value="UniProtKB-KW"/>
</dbReference>
<dbReference type="Proteomes" id="UP000193711">
    <property type="component" value="Unassembled WGS sequence"/>
</dbReference>
<dbReference type="STRING" id="1891671.SAMN06295885_3586"/>
<dbReference type="GO" id="GO:0097367">
    <property type="term" value="F:carbohydrate derivative binding"/>
    <property type="evidence" value="ECO:0007669"/>
    <property type="project" value="InterPro"/>
</dbReference>
<dbReference type="SUPFAM" id="SSF53697">
    <property type="entry name" value="SIS domain"/>
    <property type="match status" value="1"/>
</dbReference>
<dbReference type="InterPro" id="IPR001347">
    <property type="entry name" value="SIS_dom"/>
</dbReference>
<name>A0A1X7PIX1_9MICO</name>
<evidence type="ECO:0000256" key="1">
    <source>
        <dbReference type="ARBA" id="ARBA00009235"/>
    </source>
</evidence>
<dbReference type="Gene3D" id="3.40.50.10490">
    <property type="entry name" value="Glucose-6-phosphate isomerase like protein, domain 1"/>
    <property type="match status" value="1"/>
</dbReference>
<reference evidence="4" key="1">
    <citation type="submission" date="2017-04" db="EMBL/GenBank/DDBJ databases">
        <authorList>
            <person name="Varghese N."/>
            <person name="Submissions S."/>
        </authorList>
    </citation>
    <scope>NUCLEOTIDE SEQUENCE [LARGE SCALE GENOMIC DNA]</scope>
    <source>
        <strain evidence="4">VKM Ac-2121</strain>
    </source>
</reference>
<dbReference type="InterPro" id="IPR017552">
    <property type="entry name" value="PHI/rmpB"/>
</dbReference>
<dbReference type="OrthoDB" id="9797832at2"/>
<dbReference type="NCBIfam" id="TIGR03127">
    <property type="entry name" value="RuMP_HxlB"/>
    <property type="match status" value="1"/>
</dbReference>
<protein>
    <submittedName>
        <fullName evidence="3">3-hexulose-6-phosphate isomerase</fullName>
    </submittedName>
</protein>
<evidence type="ECO:0000259" key="2">
    <source>
        <dbReference type="PROSITE" id="PS51464"/>
    </source>
</evidence>
<organism evidence="3 4">
    <name type="scientific">Rathayibacter oskolensis</name>
    <dbReference type="NCBI Taxonomy" id="1891671"/>
    <lineage>
        <taxon>Bacteria</taxon>
        <taxon>Bacillati</taxon>
        <taxon>Actinomycetota</taxon>
        <taxon>Actinomycetes</taxon>
        <taxon>Micrococcales</taxon>
        <taxon>Microbacteriaceae</taxon>
        <taxon>Rathayibacter</taxon>
    </lineage>
</organism>